<dbReference type="Proteomes" id="UP000308760">
    <property type="component" value="Unassembled WGS sequence"/>
</dbReference>
<gene>
    <name evidence="6" type="ORF">FAB82_00320</name>
</gene>
<dbReference type="SUPFAM" id="SSF55718">
    <property type="entry name" value="SCP-like"/>
    <property type="match status" value="1"/>
</dbReference>
<dbReference type="AlphaFoldDB" id="A0A4S8QSD5"/>
<keyword evidence="7" id="KW-1185">Reference proteome</keyword>
<dbReference type="EMBL" id="STGY01000001">
    <property type="protein sequence ID" value="THV43544.1"/>
    <property type="molecule type" value="Genomic_DNA"/>
</dbReference>
<protein>
    <submittedName>
        <fullName evidence="6">Helix-turn-helix transcriptional regulator</fullName>
    </submittedName>
</protein>
<dbReference type="InterPro" id="IPR036390">
    <property type="entry name" value="WH_DNA-bd_sf"/>
</dbReference>
<dbReference type="GO" id="GO:0003677">
    <property type="term" value="F:DNA binding"/>
    <property type="evidence" value="ECO:0007669"/>
    <property type="project" value="UniProtKB-KW"/>
</dbReference>
<dbReference type="OrthoDB" id="9792527at2"/>
<comment type="caution">
    <text evidence="6">The sequence shown here is derived from an EMBL/GenBank/DDBJ whole genome shotgun (WGS) entry which is preliminary data.</text>
</comment>
<proteinExistence type="predicted"/>
<dbReference type="InterPro" id="IPR002577">
    <property type="entry name" value="HTH_HxlR"/>
</dbReference>
<reference evidence="6 7" key="2">
    <citation type="submission" date="2019-05" db="EMBL/GenBank/DDBJ databases">
        <title>Glycomyces buryatensis sp. nov.</title>
        <authorList>
            <person name="Nikitina E."/>
        </authorList>
    </citation>
    <scope>NUCLEOTIDE SEQUENCE [LARGE SCALE GENOMIC DNA]</scope>
    <source>
        <strain evidence="6 7">18</strain>
    </source>
</reference>
<keyword evidence="2" id="KW-0238">DNA-binding</keyword>
<evidence type="ECO:0000313" key="6">
    <source>
        <dbReference type="EMBL" id="THV43544.1"/>
    </source>
</evidence>
<evidence type="ECO:0000256" key="2">
    <source>
        <dbReference type="ARBA" id="ARBA00023125"/>
    </source>
</evidence>
<name>A0A4S8QSD5_9ACTN</name>
<sequence length="280" mass="30511">MHSRSVGSELQRGNIEVESYDGIERPKGVLPASLHSLPGSPRSGPSVHRPWRNPVRTYGDGCPAAHALDLVGDRWSLLIVRELLLGPKRFTDLRGGLHGASANVISQRLRDLESHGVVSKRRLPPPAASQVYELTEWGRELEGVIVQLLRWGARSAAIPLDAPMGTDALILAMRSLFMPVAAQGFDAAFELWLEERPFMAEILDSQLLLAPGRPEHPHAVIRTDAETLKRLTLGGRSLDVSLHAGRISVQGDQAMAERFLGMFRLPEPAASSRVDGDGAV</sequence>
<keyword evidence="1" id="KW-0805">Transcription regulation</keyword>
<dbReference type="CDD" id="cd00090">
    <property type="entry name" value="HTH_ARSR"/>
    <property type="match status" value="1"/>
</dbReference>
<dbReference type="PANTHER" id="PTHR33204">
    <property type="entry name" value="TRANSCRIPTIONAL REGULATOR, MARR FAMILY"/>
    <property type="match status" value="1"/>
</dbReference>
<dbReference type="SUPFAM" id="SSF46785">
    <property type="entry name" value="Winged helix' DNA-binding domain"/>
    <property type="match status" value="1"/>
</dbReference>
<evidence type="ECO:0000313" key="7">
    <source>
        <dbReference type="Proteomes" id="UP000308760"/>
    </source>
</evidence>
<dbReference type="Gene3D" id="1.10.10.10">
    <property type="entry name" value="Winged helix-like DNA-binding domain superfamily/Winged helix DNA-binding domain"/>
    <property type="match status" value="1"/>
</dbReference>
<evidence type="ECO:0000259" key="5">
    <source>
        <dbReference type="PROSITE" id="PS51118"/>
    </source>
</evidence>
<feature type="domain" description="HTH hxlR-type" evidence="5">
    <location>
        <begin position="62"/>
        <end position="160"/>
    </location>
</feature>
<feature type="region of interest" description="Disordered" evidence="4">
    <location>
        <begin position="30"/>
        <end position="50"/>
    </location>
</feature>
<dbReference type="InterPro" id="IPR036527">
    <property type="entry name" value="SCP2_sterol-bd_dom_sf"/>
</dbReference>
<dbReference type="Pfam" id="PF01638">
    <property type="entry name" value="HxlR"/>
    <property type="match status" value="1"/>
</dbReference>
<reference evidence="7" key="1">
    <citation type="submission" date="2019-04" db="EMBL/GenBank/DDBJ databases">
        <title>Nocardioides xinjiangensis sp. nov.</title>
        <authorList>
            <person name="Liu S."/>
        </authorList>
    </citation>
    <scope>NUCLEOTIDE SEQUENCE [LARGE SCALE GENOMIC DNA]</scope>
    <source>
        <strain evidence="7">18</strain>
    </source>
</reference>
<evidence type="ECO:0000256" key="3">
    <source>
        <dbReference type="ARBA" id="ARBA00023163"/>
    </source>
</evidence>
<keyword evidence="3" id="KW-0804">Transcription</keyword>
<dbReference type="InterPro" id="IPR011991">
    <property type="entry name" value="ArsR-like_HTH"/>
</dbReference>
<accession>A0A4S8QSD5</accession>
<dbReference type="InterPro" id="IPR036388">
    <property type="entry name" value="WH-like_DNA-bd_sf"/>
</dbReference>
<dbReference type="Gene3D" id="3.30.1050.10">
    <property type="entry name" value="SCP2 sterol-binding domain"/>
    <property type="match status" value="1"/>
</dbReference>
<evidence type="ECO:0000256" key="1">
    <source>
        <dbReference type="ARBA" id="ARBA00023015"/>
    </source>
</evidence>
<evidence type="ECO:0000256" key="4">
    <source>
        <dbReference type="SAM" id="MobiDB-lite"/>
    </source>
</evidence>
<dbReference type="PANTHER" id="PTHR33204:SF18">
    <property type="entry name" value="TRANSCRIPTIONAL REGULATORY PROTEIN"/>
    <property type="match status" value="1"/>
</dbReference>
<dbReference type="PROSITE" id="PS51118">
    <property type="entry name" value="HTH_HXLR"/>
    <property type="match status" value="1"/>
</dbReference>
<organism evidence="6 7">
    <name type="scientific">Glycomyces buryatensis</name>
    <dbReference type="NCBI Taxonomy" id="2570927"/>
    <lineage>
        <taxon>Bacteria</taxon>
        <taxon>Bacillati</taxon>
        <taxon>Actinomycetota</taxon>
        <taxon>Actinomycetes</taxon>
        <taxon>Glycomycetales</taxon>
        <taxon>Glycomycetaceae</taxon>
        <taxon>Glycomyces</taxon>
    </lineage>
</organism>